<dbReference type="EMBL" id="BOMF01000001">
    <property type="protein sequence ID" value="GID42759.1"/>
    <property type="molecule type" value="Genomic_DNA"/>
</dbReference>
<comment type="caution">
    <text evidence="1">The sequence shown here is derived from an EMBL/GenBank/DDBJ whole genome shotgun (WGS) entry which is preliminary data.</text>
</comment>
<name>A0ABQ3W832_9ACTN</name>
<protein>
    <recommendedName>
        <fullName evidence="2">YCII-related domain-containing protein</fullName>
    </recommendedName>
</protein>
<evidence type="ECO:0008006" key="2">
    <source>
        <dbReference type="Google" id="ProtNLM"/>
    </source>
</evidence>
<dbReference type="InterPro" id="IPR011008">
    <property type="entry name" value="Dimeric_a/b-barrel"/>
</dbReference>
<reference evidence="1" key="1">
    <citation type="submission" date="2021-01" db="EMBL/GenBank/DDBJ databases">
        <title>Whole genome shotgun sequence of Actinoplanes capillaceus NBRC 16408.</title>
        <authorList>
            <person name="Komaki H."/>
            <person name="Tamura T."/>
        </authorList>
    </citation>
    <scope>NUCLEOTIDE SEQUENCE [LARGE SCALE GENOMIC DNA]</scope>
    <source>
        <strain evidence="1">NBRC 16408</strain>
    </source>
</reference>
<evidence type="ECO:0000313" key="1">
    <source>
        <dbReference type="EMBL" id="GID42759.1"/>
    </source>
</evidence>
<dbReference type="PANTHER" id="PTHR37828:SF1">
    <property type="entry name" value="YCII-RELATED DOMAIN-CONTAINING PROTEIN"/>
    <property type="match status" value="1"/>
</dbReference>
<accession>A0ABQ3W832</accession>
<organism evidence="1">
    <name type="scientific">Actinoplanes campanulatus</name>
    <dbReference type="NCBI Taxonomy" id="113559"/>
    <lineage>
        <taxon>Bacteria</taxon>
        <taxon>Bacillati</taxon>
        <taxon>Actinomycetota</taxon>
        <taxon>Actinomycetes</taxon>
        <taxon>Micromonosporales</taxon>
        <taxon>Micromonosporaceae</taxon>
        <taxon>Actinoplanes</taxon>
    </lineage>
</organism>
<dbReference type="PANTHER" id="PTHR37828">
    <property type="entry name" value="GSR2449 PROTEIN"/>
    <property type="match status" value="1"/>
</dbReference>
<sequence length="97" mass="10617">MFIVLLRFAENRAAAAEHMPGHQQWIRQGLDDQVFLLVGGLQPGLGGAVLAHGTTLPELRRRVAEDPFVVHRIVDAEILEIAPGMADQRLGFLLPAT</sequence>
<dbReference type="Gene3D" id="3.30.70.1060">
    <property type="entry name" value="Dimeric alpha+beta barrel"/>
    <property type="match status" value="1"/>
</dbReference>
<dbReference type="SUPFAM" id="SSF54909">
    <property type="entry name" value="Dimeric alpha+beta barrel"/>
    <property type="match status" value="1"/>
</dbReference>
<proteinExistence type="predicted"/>
<gene>
    <name evidence="1" type="ORF">Aca07nite_00340</name>
</gene>
<dbReference type="RefSeq" id="WP_239139827.1">
    <property type="nucleotide sequence ID" value="NZ_BAAAGQ010000008.1"/>
</dbReference>